<dbReference type="Gene3D" id="1.10.150.240">
    <property type="entry name" value="Putative phosphatase, domain 2"/>
    <property type="match status" value="1"/>
</dbReference>
<sequence length="223" mass="23301">MNAPARLALFDCDGTLVDSQANICRAMEDAFDHHRLDPPGRDAIRRIVGLSLVEAMAALVPHADDALHRALADRYKSGFQALRSNGGLLAEPLYDGIADALEAIEDAGWVLGVATGKSDRGLALILAHHGLDARFVTLQTADRHPSKPHPAMAAAAMAEAGAVPATTVMIGDTSYDMAMAVAAGAHPLGVAWGYHAPGELRAAGAAVVIDHARDLAPHLANVY</sequence>
<gene>
    <name evidence="1" type="ORF">FHT01_000769</name>
</gene>
<dbReference type="InterPro" id="IPR006439">
    <property type="entry name" value="HAD-SF_hydro_IA"/>
</dbReference>
<dbReference type="InterPro" id="IPR050155">
    <property type="entry name" value="HAD-like_hydrolase_sf"/>
</dbReference>
<dbReference type="PANTHER" id="PTHR43434">
    <property type="entry name" value="PHOSPHOGLYCOLATE PHOSPHATASE"/>
    <property type="match status" value="1"/>
</dbReference>
<name>A0ABX0U1G4_9SPHN</name>
<organism evidence="1 2">
    <name type="scientific">Sphingomonas japonica</name>
    <dbReference type="NCBI Taxonomy" id="511662"/>
    <lineage>
        <taxon>Bacteria</taxon>
        <taxon>Pseudomonadati</taxon>
        <taxon>Pseudomonadota</taxon>
        <taxon>Alphaproteobacteria</taxon>
        <taxon>Sphingomonadales</taxon>
        <taxon>Sphingomonadaceae</taxon>
        <taxon>Sphingomonas</taxon>
    </lineage>
</organism>
<evidence type="ECO:0000313" key="2">
    <source>
        <dbReference type="Proteomes" id="UP000788153"/>
    </source>
</evidence>
<dbReference type="Gene3D" id="3.40.50.1000">
    <property type="entry name" value="HAD superfamily/HAD-like"/>
    <property type="match status" value="1"/>
</dbReference>
<protein>
    <submittedName>
        <fullName evidence="1">Phosphoglycolate phosphatase</fullName>
        <ecNumber evidence="1">3.1.3.18</ecNumber>
    </submittedName>
</protein>
<proteinExistence type="predicted"/>
<dbReference type="InterPro" id="IPR041492">
    <property type="entry name" value="HAD_2"/>
</dbReference>
<comment type="caution">
    <text evidence="1">The sequence shown here is derived from an EMBL/GenBank/DDBJ whole genome shotgun (WGS) entry which is preliminary data.</text>
</comment>
<dbReference type="InterPro" id="IPR023198">
    <property type="entry name" value="PGP-like_dom2"/>
</dbReference>
<dbReference type="InterPro" id="IPR023214">
    <property type="entry name" value="HAD_sf"/>
</dbReference>
<dbReference type="InterPro" id="IPR036412">
    <property type="entry name" value="HAD-like_sf"/>
</dbReference>
<dbReference type="SFLD" id="SFLDG01129">
    <property type="entry name" value="C1.5:_HAD__Beta-PGM__Phosphata"/>
    <property type="match status" value="1"/>
</dbReference>
<dbReference type="EC" id="3.1.3.18" evidence="1"/>
<dbReference type="SFLD" id="SFLDS00003">
    <property type="entry name" value="Haloacid_Dehalogenase"/>
    <property type="match status" value="1"/>
</dbReference>
<dbReference type="EMBL" id="JAASQP010000001">
    <property type="protein sequence ID" value="NIJ23227.1"/>
    <property type="molecule type" value="Genomic_DNA"/>
</dbReference>
<dbReference type="PANTHER" id="PTHR43434:SF24">
    <property type="entry name" value="HYDROLASE-RELATED"/>
    <property type="match status" value="1"/>
</dbReference>
<dbReference type="Pfam" id="PF13419">
    <property type="entry name" value="HAD_2"/>
    <property type="match status" value="1"/>
</dbReference>
<dbReference type="GO" id="GO:0008967">
    <property type="term" value="F:phosphoglycolate phosphatase activity"/>
    <property type="evidence" value="ECO:0007669"/>
    <property type="project" value="UniProtKB-EC"/>
</dbReference>
<dbReference type="SUPFAM" id="SSF56784">
    <property type="entry name" value="HAD-like"/>
    <property type="match status" value="1"/>
</dbReference>
<dbReference type="Proteomes" id="UP000788153">
    <property type="component" value="Unassembled WGS sequence"/>
</dbReference>
<dbReference type="NCBIfam" id="TIGR01549">
    <property type="entry name" value="HAD-SF-IA-v1"/>
    <property type="match status" value="1"/>
</dbReference>
<reference evidence="1 2" key="1">
    <citation type="submission" date="2020-03" db="EMBL/GenBank/DDBJ databases">
        <title>Genomic Encyclopedia of Type Strains, Phase IV (KMG-IV): sequencing the most valuable type-strain genomes for metagenomic binning, comparative biology and taxonomic classification.</title>
        <authorList>
            <person name="Goeker M."/>
        </authorList>
    </citation>
    <scope>NUCLEOTIDE SEQUENCE [LARGE SCALE GENOMIC DNA]</scope>
    <source>
        <strain evidence="1 2">DSM 22753</strain>
    </source>
</reference>
<evidence type="ECO:0000313" key="1">
    <source>
        <dbReference type="EMBL" id="NIJ23227.1"/>
    </source>
</evidence>
<keyword evidence="2" id="KW-1185">Reference proteome</keyword>
<keyword evidence="1" id="KW-0378">Hydrolase</keyword>
<dbReference type="RefSeq" id="WP_140048375.1">
    <property type="nucleotide sequence ID" value="NZ_BAAAEV010000001.1"/>
</dbReference>
<accession>A0ABX0U1G4</accession>